<dbReference type="Proteomes" id="UP000178175">
    <property type="component" value="Unassembled WGS sequence"/>
</dbReference>
<gene>
    <name evidence="1" type="ORF">A3C70_00865</name>
</gene>
<dbReference type="SUPFAM" id="SSF143011">
    <property type="entry name" value="RelE-like"/>
    <property type="match status" value="1"/>
</dbReference>
<name>A0A1G2TE58_9BACT</name>
<evidence type="ECO:0000313" key="1">
    <source>
        <dbReference type="EMBL" id="OHA95560.1"/>
    </source>
</evidence>
<organism evidence="1 2">
    <name type="scientific">Candidatus Zambryskibacteria bacterium RIFCSPHIGHO2_02_FULL_43_14</name>
    <dbReference type="NCBI Taxonomy" id="1802748"/>
    <lineage>
        <taxon>Bacteria</taxon>
        <taxon>Candidatus Zambryskiibacteriota</taxon>
    </lineage>
</organism>
<protein>
    <recommendedName>
        <fullName evidence="3">Plasmid stabilization protein</fullName>
    </recommendedName>
</protein>
<evidence type="ECO:0008006" key="3">
    <source>
        <dbReference type="Google" id="ProtNLM"/>
    </source>
</evidence>
<comment type="caution">
    <text evidence="1">The sequence shown here is derived from an EMBL/GenBank/DDBJ whole genome shotgun (WGS) entry which is preliminary data.</text>
</comment>
<dbReference type="Gene3D" id="3.30.2310.20">
    <property type="entry name" value="RelE-like"/>
    <property type="match status" value="1"/>
</dbReference>
<evidence type="ECO:0000313" key="2">
    <source>
        <dbReference type="Proteomes" id="UP000178175"/>
    </source>
</evidence>
<proteinExistence type="predicted"/>
<accession>A0A1G2TE58</accession>
<reference evidence="1 2" key="1">
    <citation type="journal article" date="2016" name="Nat. Commun.">
        <title>Thousands of microbial genomes shed light on interconnected biogeochemical processes in an aquifer system.</title>
        <authorList>
            <person name="Anantharaman K."/>
            <person name="Brown C.T."/>
            <person name="Hug L.A."/>
            <person name="Sharon I."/>
            <person name="Castelle C.J."/>
            <person name="Probst A.J."/>
            <person name="Thomas B.C."/>
            <person name="Singh A."/>
            <person name="Wilkins M.J."/>
            <person name="Karaoz U."/>
            <person name="Brodie E.L."/>
            <person name="Williams K.H."/>
            <person name="Hubbard S.S."/>
            <person name="Banfield J.F."/>
        </authorList>
    </citation>
    <scope>NUCLEOTIDE SEQUENCE [LARGE SCALE GENOMIC DNA]</scope>
</reference>
<sequence length="89" mass="10375">MVVLKTKHYIKSICTLSKKDRKLATSQEQLLVEDVFHSKLHTKKLKGFPGSDKVYSFRITRAYRGIFRLSGENIILFAIGHRKDIYQSF</sequence>
<dbReference type="InterPro" id="IPR035093">
    <property type="entry name" value="RelE/ParE_toxin_dom_sf"/>
</dbReference>
<dbReference type="EMBL" id="MHVR01000023">
    <property type="protein sequence ID" value="OHA95560.1"/>
    <property type="molecule type" value="Genomic_DNA"/>
</dbReference>
<dbReference type="AlphaFoldDB" id="A0A1G2TE58"/>